<accession>A0ABD2LDV3</accession>
<reference evidence="1 2" key="1">
    <citation type="submission" date="2024-10" db="EMBL/GenBank/DDBJ databases">
        <authorList>
            <person name="Kim D."/>
        </authorList>
    </citation>
    <scope>NUCLEOTIDE SEQUENCE [LARGE SCALE GENOMIC DNA]</scope>
    <source>
        <strain evidence="1">BH-2024</strain>
    </source>
</reference>
<evidence type="ECO:0000313" key="2">
    <source>
        <dbReference type="Proteomes" id="UP001620626"/>
    </source>
</evidence>
<protein>
    <recommendedName>
        <fullName evidence="3">Transposase</fullName>
    </recommendedName>
</protein>
<sequence>MTTKSAAATIERLRYLFTRHGIPETLKQMESLTYFPLRTTQCPFNGQAERFVYTFKRAFRKIKGEGVPNKEIINTFLVTYRTTPNDSLPDAKSPTILSDLNQLDSIDSSWVLPDVIGDFDRPNLTAGEILSKWLHTPKKDGQPKRLRCSDDFASASRTIEWVNNFKKKFLCAATSAGYKIQFFVHATPTSMVPFELANDQTQEKLTLTKATENEEGISLWIMKRCPIGETAAVLG</sequence>
<name>A0ABD2LDV3_9BILA</name>
<dbReference type="AlphaFoldDB" id="A0ABD2LDV3"/>
<evidence type="ECO:0008006" key="3">
    <source>
        <dbReference type="Google" id="ProtNLM"/>
    </source>
</evidence>
<organism evidence="1 2">
    <name type="scientific">Heterodera trifolii</name>
    <dbReference type="NCBI Taxonomy" id="157864"/>
    <lineage>
        <taxon>Eukaryota</taxon>
        <taxon>Metazoa</taxon>
        <taxon>Ecdysozoa</taxon>
        <taxon>Nematoda</taxon>
        <taxon>Chromadorea</taxon>
        <taxon>Rhabditida</taxon>
        <taxon>Tylenchina</taxon>
        <taxon>Tylenchomorpha</taxon>
        <taxon>Tylenchoidea</taxon>
        <taxon>Heteroderidae</taxon>
        <taxon>Heteroderinae</taxon>
        <taxon>Heterodera</taxon>
    </lineage>
</organism>
<dbReference type="InterPro" id="IPR036397">
    <property type="entry name" value="RNaseH_sf"/>
</dbReference>
<keyword evidence="2" id="KW-1185">Reference proteome</keyword>
<evidence type="ECO:0000313" key="1">
    <source>
        <dbReference type="EMBL" id="KAL3113261.1"/>
    </source>
</evidence>
<proteinExistence type="predicted"/>
<dbReference type="Proteomes" id="UP001620626">
    <property type="component" value="Unassembled WGS sequence"/>
</dbReference>
<comment type="caution">
    <text evidence="1">The sequence shown here is derived from an EMBL/GenBank/DDBJ whole genome shotgun (WGS) entry which is preliminary data.</text>
</comment>
<dbReference type="Gene3D" id="3.30.420.10">
    <property type="entry name" value="Ribonuclease H-like superfamily/Ribonuclease H"/>
    <property type="match status" value="1"/>
</dbReference>
<gene>
    <name evidence="1" type="ORF">niasHT_018876</name>
</gene>
<dbReference type="EMBL" id="JBICBT010000451">
    <property type="protein sequence ID" value="KAL3113261.1"/>
    <property type="molecule type" value="Genomic_DNA"/>
</dbReference>